<dbReference type="EMBL" id="CAESAE010000005">
    <property type="protein sequence ID" value="CAB4340806.1"/>
    <property type="molecule type" value="Genomic_DNA"/>
</dbReference>
<evidence type="ECO:0000313" key="8">
    <source>
        <dbReference type="EMBL" id="CAB4970264.1"/>
    </source>
</evidence>
<proteinExistence type="predicted"/>
<reference evidence="9" key="1">
    <citation type="submission" date="2020-05" db="EMBL/GenBank/DDBJ databases">
        <authorList>
            <person name="Chiriac C."/>
            <person name="Salcher M."/>
            <person name="Ghai R."/>
            <person name="Kavagutti S V."/>
        </authorList>
    </citation>
    <scope>NUCLEOTIDE SEQUENCE</scope>
</reference>
<dbReference type="EMBL" id="CAEZZW010000001">
    <property type="protein sequence ID" value="CAB4769683.1"/>
    <property type="molecule type" value="Genomic_DNA"/>
</dbReference>
<evidence type="ECO:0000313" key="5">
    <source>
        <dbReference type="EMBL" id="CAB4819193.1"/>
    </source>
</evidence>
<evidence type="ECO:0000313" key="3">
    <source>
        <dbReference type="EMBL" id="CAB4722048.1"/>
    </source>
</evidence>
<protein>
    <submittedName>
        <fullName evidence="9">Unannotated protein</fullName>
    </submittedName>
</protein>
<sequence>MIAYTITSGTPTLQELEALEYALELHHKPEVIIQVAHSAWAKPLLRKTLPKKF</sequence>
<dbReference type="EMBL" id="CAFBQX010000001">
    <property type="protein sequence ID" value="CAB5070215.1"/>
    <property type="molecule type" value="Genomic_DNA"/>
</dbReference>
<evidence type="ECO:0000313" key="9">
    <source>
        <dbReference type="EMBL" id="CAB5070215.1"/>
    </source>
</evidence>
<accession>A0A6J7UVW4</accession>
<evidence type="ECO:0000313" key="1">
    <source>
        <dbReference type="EMBL" id="CAB4340806.1"/>
    </source>
</evidence>
<dbReference type="AlphaFoldDB" id="A0A6J7UVW4"/>
<dbReference type="EMBL" id="CAEZYM010000004">
    <property type="protein sequence ID" value="CAB4722048.1"/>
    <property type="molecule type" value="Genomic_DNA"/>
</dbReference>
<evidence type="ECO:0000313" key="7">
    <source>
        <dbReference type="EMBL" id="CAB4941889.1"/>
    </source>
</evidence>
<evidence type="ECO:0000313" key="6">
    <source>
        <dbReference type="EMBL" id="CAB4862316.1"/>
    </source>
</evidence>
<name>A0A6J7UVW4_9ZZZZ</name>
<dbReference type="EMBL" id="CAFBNH010000003">
    <property type="protein sequence ID" value="CAB4941889.1"/>
    <property type="molecule type" value="Genomic_DNA"/>
</dbReference>
<dbReference type="EMBL" id="CAFBOC010000003">
    <property type="protein sequence ID" value="CAB4970264.1"/>
    <property type="molecule type" value="Genomic_DNA"/>
</dbReference>
<evidence type="ECO:0000313" key="4">
    <source>
        <dbReference type="EMBL" id="CAB4769683.1"/>
    </source>
</evidence>
<dbReference type="EMBL" id="CAFABH010000001">
    <property type="protein sequence ID" value="CAB4819193.1"/>
    <property type="molecule type" value="Genomic_DNA"/>
</dbReference>
<organism evidence="9">
    <name type="scientific">freshwater metagenome</name>
    <dbReference type="NCBI Taxonomy" id="449393"/>
    <lineage>
        <taxon>unclassified sequences</taxon>
        <taxon>metagenomes</taxon>
        <taxon>ecological metagenomes</taxon>
    </lineage>
</organism>
<dbReference type="EMBL" id="CAEZXO010000001">
    <property type="protein sequence ID" value="CAB4684268.1"/>
    <property type="molecule type" value="Genomic_DNA"/>
</dbReference>
<gene>
    <name evidence="2" type="ORF">UFOPK2510_00169</name>
    <name evidence="3" type="ORF">UFOPK2718_00567</name>
    <name evidence="4" type="ORF">UFOPK2936_00107</name>
    <name evidence="5" type="ORF">UFOPK3174_00106</name>
    <name evidence="6" type="ORF">UFOPK3328_00554</name>
    <name evidence="7" type="ORF">UFOPK3779_00589</name>
    <name evidence="8" type="ORF">UFOPK3913_00344</name>
    <name evidence="1" type="ORF">UFOPK4107_00988</name>
    <name evidence="9" type="ORF">UFOPK4403_00322</name>
</gene>
<dbReference type="EMBL" id="CAFBLD010000003">
    <property type="protein sequence ID" value="CAB4862316.1"/>
    <property type="molecule type" value="Genomic_DNA"/>
</dbReference>
<evidence type="ECO:0000313" key="2">
    <source>
        <dbReference type="EMBL" id="CAB4684268.1"/>
    </source>
</evidence>